<gene>
    <name evidence="1" type="ORF">COLO4_35279</name>
</gene>
<name>A0A1R3GHL0_9ROSI</name>
<protein>
    <submittedName>
        <fullName evidence="1">Uncharacterized protein</fullName>
    </submittedName>
</protein>
<evidence type="ECO:0000313" key="1">
    <source>
        <dbReference type="EMBL" id="OMO57547.1"/>
    </source>
</evidence>
<accession>A0A1R3GHL0</accession>
<dbReference type="Proteomes" id="UP000187203">
    <property type="component" value="Unassembled WGS sequence"/>
</dbReference>
<comment type="caution">
    <text evidence="1">The sequence shown here is derived from an EMBL/GenBank/DDBJ whole genome shotgun (WGS) entry which is preliminary data.</text>
</comment>
<dbReference type="AlphaFoldDB" id="A0A1R3GHL0"/>
<reference evidence="2" key="1">
    <citation type="submission" date="2013-09" db="EMBL/GenBank/DDBJ databases">
        <title>Corchorus olitorius genome sequencing.</title>
        <authorList>
            <person name="Alam M."/>
            <person name="Haque M.S."/>
            <person name="Islam M.S."/>
            <person name="Emdad E.M."/>
            <person name="Islam M.M."/>
            <person name="Ahmed B."/>
            <person name="Halim A."/>
            <person name="Hossen Q.M.M."/>
            <person name="Hossain M.Z."/>
            <person name="Ahmed R."/>
            <person name="Khan M.M."/>
            <person name="Islam R."/>
            <person name="Rashid M.M."/>
            <person name="Khan S.A."/>
            <person name="Rahman M.S."/>
            <person name="Alam M."/>
            <person name="Yahiya A.S."/>
            <person name="Khan M.S."/>
            <person name="Azam M.S."/>
            <person name="Haque T."/>
            <person name="Lashkar M.Z.H."/>
            <person name="Akhand A.I."/>
            <person name="Morshed G."/>
            <person name="Roy S."/>
            <person name="Uddin K.S."/>
            <person name="Rabeya T."/>
            <person name="Hossain A.S."/>
            <person name="Chowdhury A."/>
            <person name="Snigdha A.R."/>
            <person name="Mortoza M.S."/>
            <person name="Matin S.A."/>
            <person name="Hoque S.M.E."/>
            <person name="Islam M.K."/>
            <person name="Roy D.K."/>
            <person name="Haider R."/>
            <person name="Moosa M.M."/>
            <person name="Elias S.M."/>
            <person name="Hasan A.M."/>
            <person name="Jahan S."/>
            <person name="Shafiuddin M."/>
            <person name="Mahmood N."/>
            <person name="Shommy N.S."/>
        </authorList>
    </citation>
    <scope>NUCLEOTIDE SEQUENCE [LARGE SCALE GENOMIC DNA]</scope>
    <source>
        <strain evidence="2">cv. O-4</strain>
    </source>
</reference>
<organism evidence="1 2">
    <name type="scientific">Corchorus olitorius</name>
    <dbReference type="NCBI Taxonomy" id="93759"/>
    <lineage>
        <taxon>Eukaryota</taxon>
        <taxon>Viridiplantae</taxon>
        <taxon>Streptophyta</taxon>
        <taxon>Embryophyta</taxon>
        <taxon>Tracheophyta</taxon>
        <taxon>Spermatophyta</taxon>
        <taxon>Magnoliopsida</taxon>
        <taxon>eudicotyledons</taxon>
        <taxon>Gunneridae</taxon>
        <taxon>Pentapetalae</taxon>
        <taxon>rosids</taxon>
        <taxon>malvids</taxon>
        <taxon>Malvales</taxon>
        <taxon>Malvaceae</taxon>
        <taxon>Grewioideae</taxon>
        <taxon>Apeibeae</taxon>
        <taxon>Corchorus</taxon>
    </lineage>
</organism>
<dbReference type="OrthoDB" id="1906820at2759"/>
<keyword evidence="2" id="KW-1185">Reference proteome</keyword>
<evidence type="ECO:0000313" key="2">
    <source>
        <dbReference type="Proteomes" id="UP000187203"/>
    </source>
</evidence>
<proteinExistence type="predicted"/>
<sequence length="72" mass="7978">MSVAISVGINHHLQKLMQIANSNRIEGNEVNAILWKAPLDGTMKINIDAAFKSSRNRASLAAVMRFKWNSVV</sequence>
<dbReference type="EMBL" id="AWUE01022524">
    <property type="protein sequence ID" value="OMO57547.1"/>
    <property type="molecule type" value="Genomic_DNA"/>
</dbReference>